<evidence type="ECO:0000256" key="3">
    <source>
        <dbReference type="PROSITE-ProRule" id="PRU01278"/>
    </source>
</evidence>
<dbReference type="PROSITE" id="PS51930">
    <property type="entry name" value="BMC_2"/>
    <property type="match status" value="2"/>
</dbReference>
<dbReference type="CDD" id="cd07054">
    <property type="entry name" value="BMC_PduT_repeat2"/>
    <property type="match status" value="1"/>
</dbReference>
<sequence>MNKALGLLEFTSIAYGMDAADAMAKAADVRLEECKTICPGKFLVVVSGQVSAVKSAVDAGKLVGRQNVINELLIPSIHEEVFAGIHGVARKTERGAVGILEFFSVASAIEAADAAAKAAEVVMMEIRLAMGIGGKSYIVMTGELSSVKASVDAGAAAGGKGGMLIHKAVIASPTQAFFNKLS</sequence>
<name>A0A1X7AM67_9GAMM</name>
<reference evidence="5 6" key="1">
    <citation type="submission" date="2017-03" db="EMBL/GenBank/DDBJ databases">
        <authorList>
            <person name="Afonso C.L."/>
            <person name="Miller P.J."/>
            <person name="Scott M.A."/>
            <person name="Spackman E."/>
            <person name="Goraichik I."/>
            <person name="Dimitrov K.M."/>
            <person name="Suarez D.L."/>
            <person name="Swayne D.E."/>
        </authorList>
    </citation>
    <scope>NUCLEOTIDE SEQUENCE [LARGE SCALE GENOMIC DNA]</scope>
    <source>
        <strain evidence="5">SB41UT1</strain>
    </source>
</reference>
<keyword evidence="2" id="KW-1283">Bacterial microcompartment</keyword>
<evidence type="ECO:0000256" key="2">
    <source>
        <dbReference type="ARBA" id="ARBA00024446"/>
    </source>
</evidence>
<comment type="similarity">
    <text evidence="3">Belongs to the bacterial microcompartments protein family.</text>
</comment>
<dbReference type="InterPro" id="IPR044872">
    <property type="entry name" value="CcmK/CsoS1_BMC"/>
</dbReference>
<dbReference type="PANTHER" id="PTHR33941:SF11">
    <property type="entry name" value="BACTERIAL MICROCOMPARTMENT SHELL PROTEIN PDUJ"/>
    <property type="match status" value="1"/>
</dbReference>
<evidence type="ECO:0000313" key="5">
    <source>
        <dbReference type="EMBL" id="SMA48794.1"/>
    </source>
</evidence>
<evidence type="ECO:0000256" key="1">
    <source>
        <dbReference type="ARBA" id="ARBA00024322"/>
    </source>
</evidence>
<dbReference type="AlphaFoldDB" id="A0A1X7AM67"/>
<dbReference type="Pfam" id="PF00936">
    <property type="entry name" value="BMC"/>
    <property type="match status" value="2"/>
</dbReference>
<organism evidence="5 6">
    <name type="scientific">Parendozoicomonas haliclonae</name>
    <dbReference type="NCBI Taxonomy" id="1960125"/>
    <lineage>
        <taxon>Bacteria</taxon>
        <taxon>Pseudomonadati</taxon>
        <taxon>Pseudomonadota</taxon>
        <taxon>Gammaproteobacteria</taxon>
        <taxon>Oceanospirillales</taxon>
        <taxon>Endozoicomonadaceae</taxon>
        <taxon>Parendozoicomonas</taxon>
    </lineage>
</organism>
<dbReference type="InterPro" id="IPR050575">
    <property type="entry name" value="BMC_shell"/>
</dbReference>
<dbReference type="InterPro" id="IPR037233">
    <property type="entry name" value="CcmK-like_sf"/>
</dbReference>
<feature type="domain" description="BMC" evidence="4">
    <location>
        <begin position="96"/>
        <end position="182"/>
    </location>
</feature>
<dbReference type="Proteomes" id="UP000196573">
    <property type="component" value="Unassembled WGS sequence"/>
</dbReference>
<dbReference type="InterPro" id="IPR011238">
    <property type="entry name" value="Micro_shell_prot_PduT"/>
</dbReference>
<evidence type="ECO:0000313" key="6">
    <source>
        <dbReference type="Proteomes" id="UP000196573"/>
    </source>
</evidence>
<gene>
    <name evidence="5" type="primary">eutK</name>
    <name evidence="5" type="ORF">EHSB41UT_02903</name>
</gene>
<dbReference type="SMART" id="SM00877">
    <property type="entry name" value="BMC"/>
    <property type="match status" value="2"/>
</dbReference>
<dbReference type="PIRSF" id="PIRSF034834">
    <property type="entry name" value="PduT"/>
    <property type="match status" value="1"/>
</dbReference>
<dbReference type="InterPro" id="IPR000249">
    <property type="entry name" value="BMC_dom"/>
</dbReference>
<protein>
    <submittedName>
        <fullName evidence="5">Ethanolamine utilization protein EutK</fullName>
    </submittedName>
</protein>
<dbReference type="SUPFAM" id="SSF143414">
    <property type="entry name" value="CcmK-like"/>
    <property type="match status" value="2"/>
</dbReference>
<dbReference type="Gene3D" id="3.30.70.1710">
    <property type="match status" value="2"/>
</dbReference>
<proteinExistence type="inferred from homology"/>
<accession>A0A1X7AM67</accession>
<feature type="domain" description="BMC" evidence="4">
    <location>
        <begin position="4"/>
        <end position="86"/>
    </location>
</feature>
<dbReference type="GO" id="GO:0031469">
    <property type="term" value="C:bacterial microcompartment"/>
    <property type="evidence" value="ECO:0007669"/>
    <property type="project" value="UniProtKB-SubCell"/>
</dbReference>
<dbReference type="EMBL" id="FWPT01000006">
    <property type="protein sequence ID" value="SMA48794.1"/>
    <property type="molecule type" value="Genomic_DNA"/>
</dbReference>
<keyword evidence="6" id="KW-1185">Reference proteome</keyword>
<dbReference type="OrthoDB" id="9791973at2"/>
<dbReference type="PANTHER" id="PTHR33941">
    <property type="entry name" value="PROPANEDIOL UTILIZATION PROTEIN PDUA"/>
    <property type="match status" value="1"/>
</dbReference>
<evidence type="ECO:0000259" key="4">
    <source>
        <dbReference type="PROSITE" id="PS51930"/>
    </source>
</evidence>
<dbReference type="RefSeq" id="WP_087111099.1">
    <property type="nucleotide sequence ID" value="NZ_CBCSCN010000006.1"/>
</dbReference>
<comment type="subcellular location">
    <subcellularLocation>
        <location evidence="1">Bacterial microcompartment</location>
    </subcellularLocation>
</comment>